<gene>
    <name evidence="2" type="ORF">NDU88_010652</name>
</gene>
<accession>A0AAV7QWB0</accession>
<name>A0AAV7QWB0_PLEWA</name>
<feature type="region of interest" description="Disordered" evidence="1">
    <location>
        <begin position="1"/>
        <end position="95"/>
    </location>
</feature>
<dbReference type="EMBL" id="JANPWB010000010">
    <property type="protein sequence ID" value="KAJ1144353.1"/>
    <property type="molecule type" value="Genomic_DNA"/>
</dbReference>
<keyword evidence="3" id="KW-1185">Reference proteome</keyword>
<proteinExistence type="predicted"/>
<evidence type="ECO:0000313" key="3">
    <source>
        <dbReference type="Proteomes" id="UP001066276"/>
    </source>
</evidence>
<protein>
    <submittedName>
        <fullName evidence="2">Uncharacterized protein</fullName>
    </submittedName>
</protein>
<comment type="caution">
    <text evidence="2">The sequence shown here is derived from an EMBL/GenBank/DDBJ whole genome shotgun (WGS) entry which is preliminary data.</text>
</comment>
<dbReference type="AlphaFoldDB" id="A0AAV7QWB0"/>
<evidence type="ECO:0000256" key="1">
    <source>
        <dbReference type="SAM" id="MobiDB-lite"/>
    </source>
</evidence>
<dbReference type="Proteomes" id="UP001066276">
    <property type="component" value="Chromosome 6"/>
</dbReference>
<reference evidence="2" key="1">
    <citation type="journal article" date="2022" name="bioRxiv">
        <title>Sequencing and chromosome-scale assembly of the giantPleurodeles waltlgenome.</title>
        <authorList>
            <person name="Brown T."/>
            <person name="Elewa A."/>
            <person name="Iarovenko S."/>
            <person name="Subramanian E."/>
            <person name="Araus A.J."/>
            <person name="Petzold A."/>
            <person name="Susuki M."/>
            <person name="Suzuki K.-i.T."/>
            <person name="Hayashi T."/>
            <person name="Toyoda A."/>
            <person name="Oliveira C."/>
            <person name="Osipova E."/>
            <person name="Leigh N.D."/>
            <person name="Simon A."/>
            <person name="Yun M.H."/>
        </authorList>
    </citation>
    <scope>NUCLEOTIDE SEQUENCE</scope>
    <source>
        <strain evidence="2">20211129_DDA</strain>
        <tissue evidence="2">Liver</tissue>
    </source>
</reference>
<feature type="compositionally biased region" description="Basic and acidic residues" evidence="1">
    <location>
        <begin position="28"/>
        <end position="44"/>
    </location>
</feature>
<sequence>MARLFVPFKVIRNGRRKTLRPPQPTTRDPGREPQPHAEEGEKQPIARTLGLTAAPLTAPAHSTPDPGERGTTPGTAGRHPGGAARAPRHRYVQRGNPPWLRCCKIKRNGEG</sequence>
<feature type="compositionally biased region" description="Low complexity" evidence="1">
    <location>
        <begin position="48"/>
        <end position="85"/>
    </location>
</feature>
<organism evidence="2 3">
    <name type="scientific">Pleurodeles waltl</name>
    <name type="common">Iberian ribbed newt</name>
    <dbReference type="NCBI Taxonomy" id="8319"/>
    <lineage>
        <taxon>Eukaryota</taxon>
        <taxon>Metazoa</taxon>
        <taxon>Chordata</taxon>
        <taxon>Craniata</taxon>
        <taxon>Vertebrata</taxon>
        <taxon>Euteleostomi</taxon>
        <taxon>Amphibia</taxon>
        <taxon>Batrachia</taxon>
        <taxon>Caudata</taxon>
        <taxon>Salamandroidea</taxon>
        <taxon>Salamandridae</taxon>
        <taxon>Pleurodelinae</taxon>
        <taxon>Pleurodeles</taxon>
    </lineage>
</organism>
<evidence type="ECO:0000313" key="2">
    <source>
        <dbReference type="EMBL" id="KAJ1144353.1"/>
    </source>
</evidence>